<comment type="similarity">
    <text evidence="2">Belongs to the beta-microseminoprotein family.</text>
</comment>
<protein>
    <recommendedName>
        <fullName evidence="8">Beta-microseminoprotein</fullName>
    </recommendedName>
</protein>
<comment type="subcellular location">
    <subcellularLocation>
        <location evidence="1">Secreted</location>
    </subcellularLocation>
</comment>
<name>A0AAW0Q1F3_9GOBI</name>
<evidence type="ECO:0000256" key="2">
    <source>
        <dbReference type="ARBA" id="ARBA00010352"/>
    </source>
</evidence>
<keyword evidence="3" id="KW-0964">Secreted</keyword>
<keyword evidence="4" id="KW-1015">Disulfide bond</keyword>
<dbReference type="Pfam" id="PF05825">
    <property type="entry name" value="PSP94"/>
    <property type="match status" value="1"/>
</dbReference>
<dbReference type="InterPro" id="IPR008735">
    <property type="entry name" value="PSP94"/>
</dbReference>
<evidence type="ECO:0000256" key="4">
    <source>
        <dbReference type="ARBA" id="ARBA00023157"/>
    </source>
</evidence>
<proteinExistence type="inferred from homology"/>
<feature type="chain" id="PRO_5043721223" description="Beta-microseminoprotein" evidence="5">
    <location>
        <begin position="20"/>
        <end position="107"/>
    </location>
</feature>
<keyword evidence="5" id="KW-0732">Signal</keyword>
<keyword evidence="7" id="KW-1185">Reference proteome</keyword>
<evidence type="ECO:0008006" key="8">
    <source>
        <dbReference type="Google" id="ProtNLM"/>
    </source>
</evidence>
<evidence type="ECO:0000256" key="3">
    <source>
        <dbReference type="ARBA" id="ARBA00022525"/>
    </source>
</evidence>
<evidence type="ECO:0000313" key="7">
    <source>
        <dbReference type="Proteomes" id="UP001460270"/>
    </source>
</evidence>
<evidence type="ECO:0000256" key="5">
    <source>
        <dbReference type="SAM" id="SignalP"/>
    </source>
</evidence>
<dbReference type="PANTHER" id="PTHR10500">
    <property type="entry name" value="BETA-MICROSEMINOPROTEIN"/>
    <property type="match status" value="1"/>
</dbReference>
<gene>
    <name evidence="6" type="ORF">WMY93_005064</name>
</gene>
<evidence type="ECO:0000256" key="1">
    <source>
        <dbReference type="ARBA" id="ARBA00004613"/>
    </source>
</evidence>
<comment type="caution">
    <text evidence="6">The sequence shown here is derived from an EMBL/GenBank/DDBJ whole genome shotgun (WGS) entry which is preliminary data.</text>
</comment>
<dbReference type="EMBL" id="JBBPFD010000003">
    <property type="protein sequence ID" value="KAK7934168.1"/>
    <property type="molecule type" value="Genomic_DNA"/>
</dbReference>
<dbReference type="AlphaFoldDB" id="A0AAW0Q1F3"/>
<evidence type="ECO:0000313" key="6">
    <source>
        <dbReference type="EMBL" id="KAK7934168.1"/>
    </source>
</evidence>
<dbReference type="Proteomes" id="UP001460270">
    <property type="component" value="Unassembled WGS sequence"/>
</dbReference>
<dbReference type="PANTHER" id="PTHR10500:SF7">
    <property type="entry name" value="BETA-MICROSEMINOPROTEIN"/>
    <property type="match status" value="1"/>
</dbReference>
<accession>A0AAW0Q1F3</accession>
<feature type="signal peptide" evidence="5">
    <location>
        <begin position="1"/>
        <end position="19"/>
    </location>
</feature>
<dbReference type="Gene3D" id="2.60.40.1900">
    <property type="entry name" value="Beta-microseminoprotein (PSP94) domain"/>
    <property type="match status" value="1"/>
</dbReference>
<sequence>MKYITLTVLLCAVVSLSHGFCMSKPDVKPGATHCVDHVDNTWHAVGSTWINSDCLECDCSSCCSTFEIPRVFPEDCVSVFDKKSCKYIVHKRNDPNTLCQVYGSVGK</sequence>
<organism evidence="6 7">
    <name type="scientific">Mugilogobius chulae</name>
    <name type="common">yellowstripe goby</name>
    <dbReference type="NCBI Taxonomy" id="88201"/>
    <lineage>
        <taxon>Eukaryota</taxon>
        <taxon>Metazoa</taxon>
        <taxon>Chordata</taxon>
        <taxon>Craniata</taxon>
        <taxon>Vertebrata</taxon>
        <taxon>Euteleostomi</taxon>
        <taxon>Actinopterygii</taxon>
        <taxon>Neopterygii</taxon>
        <taxon>Teleostei</taxon>
        <taxon>Neoteleostei</taxon>
        <taxon>Acanthomorphata</taxon>
        <taxon>Gobiaria</taxon>
        <taxon>Gobiiformes</taxon>
        <taxon>Gobioidei</taxon>
        <taxon>Gobiidae</taxon>
        <taxon>Gobionellinae</taxon>
        <taxon>Mugilogobius</taxon>
    </lineage>
</organism>
<dbReference type="GO" id="GO:0005576">
    <property type="term" value="C:extracellular region"/>
    <property type="evidence" value="ECO:0007669"/>
    <property type="project" value="UniProtKB-SubCell"/>
</dbReference>
<reference evidence="7" key="1">
    <citation type="submission" date="2024-04" db="EMBL/GenBank/DDBJ databases">
        <title>Salinicola lusitanus LLJ914,a marine bacterium isolated from the Okinawa Trough.</title>
        <authorList>
            <person name="Li J."/>
        </authorList>
    </citation>
    <scope>NUCLEOTIDE SEQUENCE [LARGE SCALE GENOMIC DNA]</scope>
</reference>